<protein>
    <submittedName>
        <fullName evidence="3">Glycosyltransferase</fullName>
        <ecNumber evidence="3">2.4.-.-</ecNumber>
    </submittedName>
</protein>
<organism evidence="3 4">
    <name type="scientific">Cobetia amphilecti</name>
    <dbReference type="NCBI Taxonomy" id="1055104"/>
    <lineage>
        <taxon>Bacteria</taxon>
        <taxon>Pseudomonadati</taxon>
        <taxon>Pseudomonadota</taxon>
        <taxon>Gammaproteobacteria</taxon>
        <taxon>Oceanospirillales</taxon>
        <taxon>Halomonadaceae</taxon>
        <taxon>Cobetia</taxon>
    </lineage>
</organism>
<keyword evidence="3" id="KW-0328">Glycosyltransferase</keyword>
<dbReference type="EC" id="2.4.-.-" evidence="3"/>
<evidence type="ECO:0000259" key="2">
    <source>
        <dbReference type="Pfam" id="PF13439"/>
    </source>
</evidence>
<sequence>MKQRVLLIVRKLNIGGIQRNTVNLANVLHREGHEVHVLVLKGELELVPDAGVHLHQVDFDKAFRKTGIGLFYDLFTRLLLAPWIKGSGYVWRGYYGGHYLRRFIARLEKEHGPIDRVITRGQGAFETFWSWRDPRLWQVAVSWPGDLKEGWRQRFLLSRLYSGKQVVCNTDNVRQQLESLLDHHGIKAARLATIGNVCDLDAIAAMAEEEVELPSRPYVVQVCRLSDVKRQDVLIKAYLASGIEEDLVIVGDGPKREATEALIRELGVGDRVHLIGSRLNPYPWMKHARLFVLSSRSEAFGIVLVESMCCGTPCVAPDVPGGIRNVLIHDQARLISEDSIEALAAKIREGLANPPALDSDPELIERFRDTRIMQEFLSLPTDAVTSDSR</sequence>
<comment type="caution">
    <text evidence="3">The sequence shown here is derived from an EMBL/GenBank/DDBJ whole genome shotgun (WGS) entry which is preliminary data.</text>
</comment>
<dbReference type="Pfam" id="PF13439">
    <property type="entry name" value="Glyco_transf_4"/>
    <property type="match status" value="1"/>
</dbReference>
<dbReference type="CDD" id="cd03811">
    <property type="entry name" value="GT4_GT28_WabH-like"/>
    <property type="match status" value="1"/>
</dbReference>
<accession>A0AAP4WZP0</accession>
<evidence type="ECO:0000313" key="4">
    <source>
        <dbReference type="Proteomes" id="UP001170481"/>
    </source>
</evidence>
<proteinExistence type="predicted"/>
<dbReference type="SUPFAM" id="SSF53756">
    <property type="entry name" value="UDP-Glycosyltransferase/glycogen phosphorylase"/>
    <property type="match status" value="1"/>
</dbReference>
<reference evidence="3" key="1">
    <citation type="submission" date="2023-07" db="EMBL/GenBank/DDBJ databases">
        <title>Genome content predicts the carbon catabolic preferences of heterotrophic bacteria.</title>
        <authorList>
            <person name="Gralka M."/>
        </authorList>
    </citation>
    <scope>NUCLEOTIDE SEQUENCE</scope>
    <source>
        <strain evidence="3">C2R13</strain>
    </source>
</reference>
<dbReference type="Proteomes" id="UP001170481">
    <property type="component" value="Unassembled WGS sequence"/>
</dbReference>
<dbReference type="GO" id="GO:0016757">
    <property type="term" value="F:glycosyltransferase activity"/>
    <property type="evidence" value="ECO:0007669"/>
    <property type="project" value="UniProtKB-KW"/>
</dbReference>
<dbReference type="InterPro" id="IPR028098">
    <property type="entry name" value="Glyco_trans_4-like_N"/>
</dbReference>
<gene>
    <name evidence="3" type="ORF">Q4535_03670</name>
</gene>
<evidence type="ECO:0000313" key="3">
    <source>
        <dbReference type="EMBL" id="MDO6671211.1"/>
    </source>
</evidence>
<dbReference type="PANTHER" id="PTHR12526">
    <property type="entry name" value="GLYCOSYLTRANSFERASE"/>
    <property type="match status" value="1"/>
</dbReference>
<feature type="domain" description="Glycosyltransferase subfamily 4-like N-terminal" evidence="2">
    <location>
        <begin position="14"/>
        <end position="201"/>
    </location>
</feature>
<feature type="domain" description="Glycosyl transferase family 1" evidence="1">
    <location>
        <begin position="214"/>
        <end position="355"/>
    </location>
</feature>
<dbReference type="EMBL" id="JAUORK010000003">
    <property type="protein sequence ID" value="MDO6671211.1"/>
    <property type="molecule type" value="Genomic_DNA"/>
</dbReference>
<dbReference type="Pfam" id="PF00534">
    <property type="entry name" value="Glycos_transf_1"/>
    <property type="match status" value="1"/>
</dbReference>
<evidence type="ECO:0000259" key="1">
    <source>
        <dbReference type="Pfam" id="PF00534"/>
    </source>
</evidence>
<dbReference type="GO" id="GO:1901135">
    <property type="term" value="P:carbohydrate derivative metabolic process"/>
    <property type="evidence" value="ECO:0007669"/>
    <property type="project" value="UniProtKB-ARBA"/>
</dbReference>
<dbReference type="Gene3D" id="3.40.50.2000">
    <property type="entry name" value="Glycogen Phosphorylase B"/>
    <property type="match status" value="2"/>
</dbReference>
<dbReference type="InterPro" id="IPR001296">
    <property type="entry name" value="Glyco_trans_1"/>
</dbReference>
<dbReference type="RefSeq" id="WP_107335246.1">
    <property type="nucleotide sequence ID" value="NZ_CP136695.1"/>
</dbReference>
<dbReference type="AlphaFoldDB" id="A0AAP4WZP0"/>
<keyword evidence="3" id="KW-0808">Transferase</keyword>
<dbReference type="GeneID" id="97325744"/>
<name>A0AAP4WZP0_9GAMM</name>